<comment type="caution">
    <text evidence="3">The sequence shown here is derived from an EMBL/GenBank/DDBJ whole genome shotgun (WGS) entry which is preliminary data.</text>
</comment>
<dbReference type="CDD" id="cd00121">
    <property type="entry name" value="MATH"/>
    <property type="match status" value="1"/>
</dbReference>
<keyword evidence="4" id="KW-1185">Reference proteome</keyword>
<reference evidence="3 4" key="1">
    <citation type="submission" date="2020-12" db="EMBL/GenBank/DDBJ databases">
        <title>Concerted genomic and epigenomic changes stabilize Arabidopsis allopolyploids.</title>
        <authorList>
            <person name="Chen Z."/>
        </authorList>
    </citation>
    <scope>NUCLEOTIDE SEQUENCE [LARGE SCALE GENOMIC DNA]</scope>
    <source>
        <strain evidence="3">Allo738</strain>
        <tissue evidence="3">Leaf</tissue>
    </source>
</reference>
<dbReference type="PROSITE" id="PS50144">
    <property type="entry name" value="MATH"/>
    <property type="match status" value="1"/>
</dbReference>
<gene>
    <name evidence="3" type="ORF">ISN45_Aa02g001220</name>
</gene>
<name>A0A8T2BHV6_9BRAS</name>
<accession>A0A8T2BHV6</accession>
<evidence type="ECO:0000313" key="4">
    <source>
        <dbReference type="Proteomes" id="UP000694240"/>
    </source>
</evidence>
<dbReference type="SMART" id="SM00061">
    <property type="entry name" value="MATH"/>
    <property type="match status" value="1"/>
</dbReference>
<proteinExistence type="predicted"/>
<dbReference type="PANTHER" id="PTHR46236:SF12">
    <property type="entry name" value="MATH DOMAIN-CONTAINING PROTEIN"/>
    <property type="match status" value="1"/>
</dbReference>
<feature type="coiled-coil region" evidence="1">
    <location>
        <begin position="251"/>
        <end position="296"/>
    </location>
</feature>
<dbReference type="EMBL" id="JAEFBK010000007">
    <property type="protein sequence ID" value="KAG7584724.1"/>
    <property type="molecule type" value="Genomic_DNA"/>
</dbReference>
<organism evidence="3 4">
    <name type="scientific">Arabidopsis thaliana x Arabidopsis arenosa</name>
    <dbReference type="NCBI Taxonomy" id="1240361"/>
    <lineage>
        <taxon>Eukaryota</taxon>
        <taxon>Viridiplantae</taxon>
        <taxon>Streptophyta</taxon>
        <taxon>Embryophyta</taxon>
        <taxon>Tracheophyta</taxon>
        <taxon>Spermatophyta</taxon>
        <taxon>Magnoliopsida</taxon>
        <taxon>eudicotyledons</taxon>
        <taxon>Gunneridae</taxon>
        <taxon>Pentapetalae</taxon>
        <taxon>rosids</taxon>
        <taxon>malvids</taxon>
        <taxon>Brassicales</taxon>
        <taxon>Brassicaceae</taxon>
        <taxon>Camelineae</taxon>
        <taxon>Arabidopsis</taxon>
    </lineage>
</organism>
<sequence length="298" mass="34047">MEDHKPTSFTFEIDNFSEKESVIRTTNFLSGGCEWYVKVHPKGDHIDDHLSMYLCIANPESLRFGWKRLAAFSIALLNQSGKELYRKHEPFYQLFCAEIPLMGWPKAVPLEKLQEKGLLENNKFIFNVQVKVAQVVDEGSVTGNEMLDVNGFQVLYSQVASVSWIFVEHPDVAVNFKPKNQLLKTTYMNILLGLIVTLNKPLHSITETELNNAQSDLFELTEAGFKLDWLKIKLDEVSMERKRANADGYRVQSLAEHIKNLKIEVNQEQINSSAKILSLEQTLSNLKDELNKKNAKSL</sequence>
<dbReference type="InterPro" id="IPR050804">
    <property type="entry name" value="MCC"/>
</dbReference>
<dbReference type="Proteomes" id="UP000694240">
    <property type="component" value="Chromosome 7"/>
</dbReference>
<dbReference type="AlphaFoldDB" id="A0A8T2BHV6"/>
<dbReference type="PANTHER" id="PTHR46236">
    <property type="entry name" value="TRAF-LIKE SUPERFAMILY PROTEIN"/>
    <property type="match status" value="1"/>
</dbReference>
<feature type="domain" description="MATH" evidence="2">
    <location>
        <begin position="6"/>
        <end position="130"/>
    </location>
</feature>
<evidence type="ECO:0000259" key="2">
    <source>
        <dbReference type="PROSITE" id="PS50144"/>
    </source>
</evidence>
<dbReference type="InterPro" id="IPR002083">
    <property type="entry name" value="MATH/TRAF_dom"/>
</dbReference>
<evidence type="ECO:0000256" key="1">
    <source>
        <dbReference type="SAM" id="Coils"/>
    </source>
</evidence>
<protein>
    <submittedName>
        <fullName evidence="3">MATH/TRAF domain</fullName>
    </submittedName>
</protein>
<keyword evidence="1" id="KW-0175">Coiled coil</keyword>
<dbReference type="Pfam" id="PF22486">
    <property type="entry name" value="MATH_2"/>
    <property type="match status" value="1"/>
</dbReference>
<evidence type="ECO:0000313" key="3">
    <source>
        <dbReference type="EMBL" id="KAG7584724.1"/>
    </source>
</evidence>